<feature type="compositionally biased region" description="Gly residues" evidence="2">
    <location>
        <begin position="461"/>
        <end position="472"/>
    </location>
</feature>
<feature type="compositionally biased region" description="Basic and acidic residues" evidence="2">
    <location>
        <begin position="439"/>
        <end position="448"/>
    </location>
</feature>
<dbReference type="OrthoDB" id="191150at2759"/>
<accession>A0A0D2B498</accession>
<dbReference type="STRING" id="91928.A0A0D2B498"/>
<feature type="compositionally biased region" description="Polar residues" evidence="2">
    <location>
        <begin position="410"/>
        <end position="436"/>
    </location>
</feature>
<feature type="region of interest" description="Disordered" evidence="2">
    <location>
        <begin position="388"/>
        <end position="485"/>
    </location>
</feature>
<dbReference type="AlphaFoldDB" id="A0A0D2B498"/>
<dbReference type="RefSeq" id="XP_016233711.1">
    <property type="nucleotide sequence ID" value="XM_016383008.1"/>
</dbReference>
<dbReference type="GO" id="GO:0005886">
    <property type="term" value="C:plasma membrane"/>
    <property type="evidence" value="ECO:0007669"/>
    <property type="project" value="TreeGrafter"/>
</dbReference>
<keyword evidence="4" id="KW-1185">Reference proteome</keyword>
<name>A0A0D2B498_9EURO</name>
<feature type="region of interest" description="Disordered" evidence="2">
    <location>
        <begin position="257"/>
        <end position="280"/>
    </location>
</feature>
<protein>
    <recommendedName>
        <fullName evidence="5">Phospholipid scramblase</fullName>
    </recommendedName>
</protein>
<evidence type="ECO:0000313" key="4">
    <source>
        <dbReference type="Proteomes" id="UP000053328"/>
    </source>
</evidence>
<dbReference type="InterPro" id="IPR005552">
    <property type="entry name" value="Scramblase"/>
</dbReference>
<dbReference type="Pfam" id="PF03803">
    <property type="entry name" value="Scramblase"/>
    <property type="match status" value="1"/>
</dbReference>
<dbReference type="Proteomes" id="UP000053328">
    <property type="component" value="Unassembled WGS sequence"/>
</dbReference>
<sequence>METILSQTRPEDNSLLAPVHVAEDPNAVLKSDHPSADILAQPGIVVQRQIEMMNLFLGFEQANRYVILDPNGAHIGYMAEHDGGLGKAMARQWLRTHRPFTTHVFDKHGREVLRFHRPFSWFVSRIRVYDPLTAQVTSERSSPAPQDPSVPDTMSSLQQISHVPIESMRVIGEAVSEWAPLRRKYNLFVHPRNAAGPEAAAPRQFAAVNEPFLSWDFSLIDPNSRLIGSVNRSFRGLGREIFTDTGSYVIRMDAAGSETDTQQDDVGDQSGNEPQAYSEALGSKNGMAGMSLDERACVLATAVTLDYDYFSRHSSFGGSGGFLPLWMGGGEAAGGAAGGAAGAGEAAGGAVVGGAGRAVGVGAAPGGIGESAAVGAGTMAGYEAMQRGLGRDSQPDSDPASPPGEPQGGPYNSQSPQSQPEAEHQASSQPFDSPSHQGEPGHENHADDVWGQGSDPWSDGAGQGPATGGNEGGFFSSLWDSFFGD</sequence>
<evidence type="ECO:0000256" key="2">
    <source>
        <dbReference type="SAM" id="MobiDB-lite"/>
    </source>
</evidence>
<dbReference type="PANTHER" id="PTHR23248">
    <property type="entry name" value="PHOSPHOLIPID SCRAMBLASE-RELATED"/>
    <property type="match status" value="1"/>
</dbReference>
<dbReference type="PANTHER" id="PTHR23248:SF9">
    <property type="entry name" value="PHOSPHOLIPID SCRAMBLASE"/>
    <property type="match status" value="1"/>
</dbReference>
<gene>
    <name evidence="3" type="ORF">PV08_08683</name>
</gene>
<dbReference type="HOGENOM" id="CLU_023808_3_1_1"/>
<dbReference type="VEuPathDB" id="FungiDB:PV08_08683"/>
<dbReference type="EMBL" id="KN847497">
    <property type="protein sequence ID" value="KIW13495.1"/>
    <property type="molecule type" value="Genomic_DNA"/>
</dbReference>
<evidence type="ECO:0008006" key="5">
    <source>
        <dbReference type="Google" id="ProtNLM"/>
    </source>
</evidence>
<proteinExistence type="inferred from homology"/>
<comment type="similarity">
    <text evidence="1">Belongs to the phospholipid scramblase family.</text>
</comment>
<dbReference type="GO" id="GO:0017128">
    <property type="term" value="F:phospholipid scramblase activity"/>
    <property type="evidence" value="ECO:0007669"/>
    <property type="project" value="InterPro"/>
</dbReference>
<reference evidence="3 4" key="1">
    <citation type="submission" date="2015-01" db="EMBL/GenBank/DDBJ databases">
        <title>The Genome Sequence of Exophiala spinifera CBS89968.</title>
        <authorList>
            <consortium name="The Broad Institute Genomics Platform"/>
            <person name="Cuomo C."/>
            <person name="de Hoog S."/>
            <person name="Gorbushina A."/>
            <person name="Stielow B."/>
            <person name="Teixiera M."/>
            <person name="Abouelleil A."/>
            <person name="Chapman S.B."/>
            <person name="Priest M."/>
            <person name="Young S.K."/>
            <person name="Wortman J."/>
            <person name="Nusbaum C."/>
            <person name="Birren B."/>
        </authorList>
    </citation>
    <scope>NUCLEOTIDE SEQUENCE [LARGE SCALE GENOMIC DNA]</scope>
    <source>
        <strain evidence="3 4">CBS 89968</strain>
    </source>
</reference>
<dbReference type="GeneID" id="27335766"/>
<organism evidence="3 4">
    <name type="scientific">Exophiala spinifera</name>
    <dbReference type="NCBI Taxonomy" id="91928"/>
    <lineage>
        <taxon>Eukaryota</taxon>
        <taxon>Fungi</taxon>
        <taxon>Dikarya</taxon>
        <taxon>Ascomycota</taxon>
        <taxon>Pezizomycotina</taxon>
        <taxon>Eurotiomycetes</taxon>
        <taxon>Chaetothyriomycetidae</taxon>
        <taxon>Chaetothyriales</taxon>
        <taxon>Herpotrichiellaceae</taxon>
        <taxon>Exophiala</taxon>
    </lineage>
</organism>
<evidence type="ECO:0000313" key="3">
    <source>
        <dbReference type="EMBL" id="KIW13495.1"/>
    </source>
</evidence>
<evidence type="ECO:0000256" key="1">
    <source>
        <dbReference type="ARBA" id="ARBA00005350"/>
    </source>
</evidence>